<dbReference type="Proteomes" id="UP000002724">
    <property type="component" value="Chromosome"/>
</dbReference>
<dbReference type="PRINTS" id="PR00050">
    <property type="entry name" value="COLDSHOCK"/>
</dbReference>
<dbReference type="eggNOG" id="COG1278">
    <property type="taxonomic scope" value="Bacteria"/>
</dbReference>
<dbReference type="Gene3D" id="2.40.50.140">
    <property type="entry name" value="Nucleic acid-binding proteins"/>
    <property type="match status" value="1"/>
</dbReference>
<dbReference type="RefSeq" id="WP_012509173.1">
    <property type="nucleotide sequence ID" value="NC_011060.1"/>
</dbReference>
<dbReference type="GO" id="GO:0005829">
    <property type="term" value="C:cytosol"/>
    <property type="evidence" value="ECO:0007669"/>
    <property type="project" value="UniProtKB-ARBA"/>
</dbReference>
<evidence type="ECO:0000313" key="5">
    <source>
        <dbReference type="Proteomes" id="UP000002724"/>
    </source>
</evidence>
<sequence length="74" mass="8058">MTTPVMADTGTVKWFNKMKGFGFIIPDNGGADVFVHINELEKSGLATLNEADKVKYDMVEKNGKVAAGNIQLLK</sequence>
<dbReference type="Pfam" id="PF00313">
    <property type="entry name" value="CSD"/>
    <property type="match status" value="1"/>
</dbReference>
<dbReference type="STRING" id="324925.Ppha_2537"/>
<feature type="domain" description="CSD" evidence="3">
    <location>
        <begin position="7"/>
        <end position="72"/>
    </location>
</feature>
<proteinExistence type="predicted"/>
<dbReference type="CDD" id="cd04458">
    <property type="entry name" value="CSP_CDS"/>
    <property type="match status" value="1"/>
</dbReference>
<dbReference type="PROSITE" id="PS51857">
    <property type="entry name" value="CSD_2"/>
    <property type="match status" value="1"/>
</dbReference>
<keyword evidence="2" id="KW-0963">Cytoplasm</keyword>
<name>B4SFC0_PELPB</name>
<protein>
    <submittedName>
        <fullName evidence="4">Cold-shock DNA-binding domain protein</fullName>
    </submittedName>
</protein>
<dbReference type="KEGG" id="pph:Ppha_2537"/>
<dbReference type="InterPro" id="IPR002059">
    <property type="entry name" value="CSP_DNA-bd"/>
</dbReference>
<dbReference type="GO" id="GO:0003677">
    <property type="term" value="F:DNA binding"/>
    <property type="evidence" value="ECO:0007669"/>
    <property type="project" value="UniProtKB-KW"/>
</dbReference>
<dbReference type="InterPro" id="IPR012340">
    <property type="entry name" value="NA-bd_OB-fold"/>
</dbReference>
<accession>B4SFC0</accession>
<dbReference type="HOGENOM" id="CLU_117621_4_1_10"/>
<evidence type="ECO:0000256" key="2">
    <source>
        <dbReference type="ARBA" id="ARBA00022490"/>
    </source>
</evidence>
<evidence type="ECO:0000259" key="3">
    <source>
        <dbReference type="PROSITE" id="PS51857"/>
    </source>
</evidence>
<comment type="subcellular location">
    <subcellularLocation>
        <location evidence="1">Cytoplasm</location>
    </subcellularLocation>
</comment>
<evidence type="ECO:0000256" key="1">
    <source>
        <dbReference type="ARBA" id="ARBA00004496"/>
    </source>
</evidence>
<gene>
    <name evidence="4" type="ordered locus">Ppha_2537</name>
</gene>
<dbReference type="InterPro" id="IPR012156">
    <property type="entry name" value="Cold_shock_CspA"/>
</dbReference>
<dbReference type="InterPro" id="IPR050181">
    <property type="entry name" value="Cold_shock_domain"/>
</dbReference>
<evidence type="ECO:0000313" key="4">
    <source>
        <dbReference type="EMBL" id="ACF44699.1"/>
    </source>
</evidence>
<dbReference type="PIRSF" id="PIRSF002599">
    <property type="entry name" value="Cold_shock_A"/>
    <property type="match status" value="1"/>
</dbReference>
<dbReference type="InterPro" id="IPR011129">
    <property type="entry name" value="CSD"/>
</dbReference>
<dbReference type="AlphaFoldDB" id="B4SFC0"/>
<keyword evidence="4" id="KW-0238">DNA-binding</keyword>
<keyword evidence="5" id="KW-1185">Reference proteome</keyword>
<organism evidence="4 5">
    <name type="scientific">Pelodictyon phaeoclathratiforme (strain DSM 5477 / BU-1)</name>
    <dbReference type="NCBI Taxonomy" id="324925"/>
    <lineage>
        <taxon>Bacteria</taxon>
        <taxon>Pseudomonadati</taxon>
        <taxon>Chlorobiota</taxon>
        <taxon>Chlorobiia</taxon>
        <taxon>Chlorobiales</taxon>
        <taxon>Chlorobiaceae</taxon>
        <taxon>Chlorobium/Pelodictyon group</taxon>
        <taxon>Pelodictyon</taxon>
    </lineage>
</organism>
<reference evidence="4 5" key="1">
    <citation type="submission" date="2008-06" db="EMBL/GenBank/DDBJ databases">
        <title>Complete sequence of Pelodictyon phaeoclathratiforme BU-1.</title>
        <authorList>
            <consortium name="US DOE Joint Genome Institute"/>
            <person name="Lucas S."/>
            <person name="Copeland A."/>
            <person name="Lapidus A."/>
            <person name="Glavina del Rio T."/>
            <person name="Dalin E."/>
            <person name="Tice H."/>
            <person name="Bruce D."/>
            <person name="Goodwin L."/>
            <person name="Pitluck S."/>
            <person name="Schmutz J."/>
            <person name="Larimer F."/>
            <person name="Land M."/>
            <person name="Hauser L."/>
            <person name="Kyrpides N."/>
            <person name="Mikhailova N."/>
            <person name="Liu Z."/>
            <person name="Li T."/>
            <person name="Zhao F."/>
            <person name="Overmann J."/>
            <person name="Bryant D.A."/>
            <person name="Richardson P."/>
        </authorList>
    </citation>
    <scope>NUCLEOTIDE SEQUENCE [LARGE SCALE GENOMIC DNA]</scope>
    <source>
        <strain evidence="5">DSM 5477 / BU-1</strain>
    </source>
</reference>
<dbReference type="PANTHER" id="PTHR11544">
    <property type="entry name" value="COLD SHOCK DOMAIN CONTAINING PROTEINS"/>
    <property type="match status" value="1"/>
</dbReference>
<dbReference type="SUPFAM" id="SSF50249">
    <property type="entry name" value="Nucleic acid-binding proteins"/>
    <property type="match status" value="1"/>
</dbReference>
<dbReference type="SMART" id="SM00357">
    <property type="entry name" value="CSP"/>
    <property type="match status" value="1"/>
</dbReference>
<dbReference type="EMBL" id="CP001110">
    <property type="protein sequence ID" value="ACF44699.1"/>
    <property type="molecule type" value="Genomic_DNA"/>
</dbReference>